<comment type="caution">
    <text evidence="1">The sequence shown here is derived from an EMBL/GenBank/DDBJ whole genome shotgun (WGS) entry which is preliminary data.</text>
</comment>
<dbReference type="EMBL" id="MU006710">
    <property type="protein sequence ID" value="KAF2629407.1"/>
    <property type="molecule type" value="Genomic_DNA"/>
</dbReference>
<keyword evidence="2" id="KW-1185">Reference proteome</keyword>
<gene>
    <name evidence="1" type="ORF">BU25DRAFT_420255</name>
</gene>
<sequence>MSTSTAGACSCAGGDSALSTTANIISILIFAYVLLVGGLYQFASYQQSNGDTSELLEKAAEFRTQTHELKTRHQEMNAKLKGLAKDTAVQAQEQNTNVTNIIGNVEKERGHKWCFIWREITFKPLRERVGLTQQLDLLQGRLHLKV</sequence>
<protein>
    <submittedName>
        <fullName evidence="1">Uncharacterized protein</fullName>
    </submittedName>
</protein>
<evidence type="ECO:0000313" key="2">
    <source>
        <dbReference type="Proteomes" id="UP000799754"/>
    </source>
</evidence>
<evidence type="ECO:0000313" key="1">
    <source>
        <dbReference type="EMBL" id="KAF2629407.1"/>
    </source>
</evidence>
<dbReference type="Proteomes" id="UP000799754">
    <property type="component" value="Unassembled WGS sequence"/>
</dbReference>
<reference evidence="1" key="1">
    <citation type="journal article" date="2020" name="Stud. Mycol.">
        <title>101 Dothideomycetes genomes: a test case for predicting lifestyles and emergence of pathogens.</title>
        <authorList>
            <person name="Haridas S."/>
            <person name="Albert R."/>
            <person name="Binder M."/>
            <person name="Bloem J."/>
            <person name="Labutti K."/>
            <person name="Salamov A."/>
            <person name="Andreopoulos B."/>
            <person name="Baker S."/>
            <person name="Barry K."/>
            <person name="Bills G."/>
            <person name="Bluhm B."/>
            <person name="Cannon C."/>
            <person name="Castanera R."/>
            <person name="Culley D."/>
            <person name="Daum C."/>
            <person name="Ezra D."/>
            <person name="Gonzalez J."/>
            <person name="Henrissat B."/>
            <person name="Kuo A."/>
            <person name="Liang C."/>
            <person name="Lipzen A."/>
            <person name="Lutzoni F."/>
            <person name="Magnuson J."/>
            <person name="Mondo S."/>
            <person name="Nolan M."/>
            <person name="Ohm R."/>
            <person name="Pangilinan J."/>
            <person name="Park H.-J."/>
            <person name="Ramirez L."/>
            <person name="Alfaro M."/>
            <person name="Sun H."/>
            <person name="Tritt A."/>
            <person name="Yoshinaga Y."/>
            <person name="Zwiers L.-H."/>
            <person name="Turgeon B."/>
            <person name="Goodwin S."/>
            <person name="Spatafora J."/>
            <person name="Crous P."/>
            <person name="Grigoriev I."/>
        </authorList>
    </citation>
    <scope>NUCLEOTIDE SEQUENCE</scope>
    <source>
        <strain evidence="1">CBS 525.71</strain>
    </source>
</reference>
<proteinExistence type="predicted"/>
<accession>A0ACB6S8E8</accession>
<name>A0ACB6S8E8_9PLEO</name>
<organism evidence="1 2">
    <name type="scientific">Macroventuria anomochaeta</name>
    <dbReference type="NCBI Taxonomy" id="301207"/>
    <lineage>
        <taxon>Eukaryota</taxon>
        <taxon>Fungi</taxon>
        <taxon>Dikarya</taxon>
        <taxon>Ascomycota</taxon>
        <taxon>Pezizomycotina</taxon>
        <taxon>Dothideomycetes</taxon>
        <taxon>Pleosporomycetidae</taxon>
        <taxon>Pleosporales</taxon>
        <taxon>Pleosporineae</taxon>
        <taxon>Didymellaceae</taxon>
        <taxon>Macroventuria</taxon>
    </lineage>
</organism>